<reference evidence="2 3" key="1">
    <citation type="submission" date="2020-08" db="EMBL/GenBank/DDBJ databases">
        <title>Genomic Encyclopedia of Type Strains, Phase IV (KMG-IV): sequencing the most valuable type-strain genomes for metagenomic binning, comparative biology and taxonomic classification.</title>
        <authorList>
            <person name="Goeker M."/>
        </authorList>
    </citation>
    <scope>NUCLEOTIDE SEQUENCE [LARGE SCALE GENOMIC DNA]</scope>
    <source>
        <strain evidence="2 3">DSM 25966</strain>
    </source>
</reference>
<sequence>MTAALVRLGFEPARLRFCLRTALAACIALLLAWLLGLEHPQWSAMTVWAASQPGRGQLAEKAFFRFAGTLSGVAAGMLIMVVSRGEPALLVLGLALWTSLCAGIGNIQRGFVSYGTMLAGYSAAMVALLDTAHPDHVFALGADRLATISVGVAVALIVGWLLTPPAGEDALAGRIRRLLAGILRAMADRLASGAAADPRKVEADLSEMAAIDETLDPHGAGSLRSRRSARSLRVVLAAAISALIWLRSRPRGEADHASAAALRRAAEALETAADPQRALAALTEASTTSDPALRDVLERLTAALAAHFATPAPDETPRHQHFPVALHRDWVGAREATIRSFLVMLAVGAVWIATGWHAGPFVLLGVAIMTSLFSTFDDPAATMRFIFLGQIVGAAGALLCRWIVWPHAQGELELVLMMMPFILVGAPLLAHPRTAPIGFDYNMVMLLLLVPHYPLTGTPGQSLATAAAVALAPLVALAAYRFVFPAGARRRMDTLIAMMVREIEAMAADARLPADRALWRARLYHRLLRLVRWAEKTGSERGPAVEGGLAVLRLGTAAISLHALRGEDGLPPGTSRSLSAALERLRRLRAAPDKAGAALERAARRIGGSRPEEAETLQAAAIGLARNLPFFRRAASL</sequence>
<proteinExistence type="predicted"/>
<dbReference type="Pfam" id="PF04632">
    <property type="entry name" value="FUSC"/>
    <property type="match status" value="1"/>
</dbReference>
<keyword evidence="1" id="KW-1133">Transmembrane helix</keyword>
<dbReference type="GO" id="GO:0005886">
    <property type="term" value="C:plasma membrane"/>
    <property type="evidence" value="ECO:0007669"/>
    <property type="project" value="InterPro"/>
</dbReference>
<feature type="transmembrane region" description="Helical" evidence="1">
    <location>
        <begin position="62"/>
        <end position="81"/>
    </location>
</feature>
<feature type="transmembrane region" description="Helical" evidence="1">
    <location>
        <begin position="17"/>
        <end position="36"/>
    </location>
</feature>
<comment type="caution">
    <text evidence="2">The sequence shown here is derived from an EMBL/GenBank/DDBJ whole genome shotgun (WGS) entry which is preliminary data.</text>
</comment>
<dbReference type="RefSeq" id="WP_183400116.1">
    <property type="nucleotide sequence ID" value="NZ_JACIDS010000004.1"/>
</dbReference>
<feature type="transmembrane region" description="Helical" evidence="1">
    <location>
        <begin position="141"/>
        <end position="162"/>
    </location>
</feature>
<organism evidence="2 3">
    <name type="scientific">Kaistia hirudinis</name>
    <dbReference type="NCBI Taxonomy" id="1293440"/>
    <lineage>
        <taxon>Bacteria</taxon>
        <taxon>Pseudomonadati</taxon>
        <taxon>Pseudomonadota</taxon>
        <taxon>Alphaproteobacteria</taxon>
        <taxon>Hyphomicrobiales</taxon>
        <taxon>Kaistiaceae</taxon>
        <taxon>Kaistia</taxon>
    </lineage>
</organism>
<dbReference type="EMBL" id="JACIDS010000004">
    <property type="protein sequence ID" value="MBB3932492.1"/>
    <property type="molecule type" value="Genomic_DNA"/>
</dbReference>
<feature type="transmembrane region" description="Helical" evidence="1">
    <location>
        <begin position="461"/>
        <end position="483"/>
    </location>
</feature>
<dbReference type="InterPro" id="IPR006726">
    <property type="entry name" value="PHBA_efflux_AaeB/fusaric-R"/>
</dbReference>
<feature type="transmembrane region" description="Helical" evidence="1">
    <location>
        <begin position="88"/>
        <end position="105"/>
    </location>
</feature>
<feature type="transmembrane region" description="Helical" evidence="1">
    <location>
        <begin position="410"/>
        <end position="430"/>
    </location>
</feature>
<feature type="transmembrane region" description="Helical" evidence="1">
    <location>
        <begin position="336"/>
        <end position="353"/>
    </location>
</feature>
<name>A0A840AS62_9HYPH</name>
<dbReference type="GO" id="GO:0022857">
    <property type="term" value="F:transmembrane transporter activity"/>
    <property type="evidence" value="ECO:0007669"/>
    <property type="project" value="InterPro"/>
</dbReference>
<dbReference type="Proteomes" id="UP000553963">
    <property type="component" value="Unassembled WGS sequence"/>
</dbReference>
<evidence type="ECO:0000313" key="3">
    <source>
        <dbReference type="Proteomes" id="UP000553963"/>
    </source>
</evidence>
<keyword evidence="1" id="KW-0812">Transmembrane</keyword>
<evidence type="ECO:0000313" key="2">
    <source>
        <dbReference type="EMBL" id="MBB3932492.1"/>
    </source>
</evidence>
<dbReference type="AlphaFoldDB" id="A0A840AS62"/>
<feature type="transmembrane region" description="Helical" evidence="1">
    <location>
        <begin position="385"/>
        <end position="404"/>
    </location>
</feature>
<gene>
    <name evidence="2" type="ORF">GGR25_003550</name>
</gene>
<evidence type="ECO:0000256" key="1">
    <source>
        <dbReference type="SAM" id="Phobius"/>
    </source>
</evidence>
<accession>A0A840AS62</accession>
<keyword evidence="3" id="KW-1185">Reference proteome</keyword>
<protein>
    <submittedName>
        <fullName evidence="2">Putative membrane protein YccC</fullName>
    </submittedName>
</protein>
<keyword evidence="1" id="KW-0472">Membrane</keyword>